<dbReference type="Gene3D" id="3.40.50.150">
    <property type="entry name" value="Vaccinia Virus protein VP39"/>
    <property type="match status" value="1"/>
</dbReference>
<dbReference type="InterPro" id="IPR008854">
    <property type="entry name" value="TPMT"/>
</dbReference>
<dbReference type="GO" id="GO:0008119">
    <property type="term" value="F:thiopurine S-methyltransferase activity"/>
    <property type="evidence" value="ECO:0007669"/>
    <property type="project" value="TreeGrafter"/>
</dbReference>
<name>A0A420RU60_GIBIN</name>
<evidence type="ECO:0008006" key="6">
    <source>
        <dbReference type="Google" id="ProtNLM"/>
    </source>
</evidence>
<dbReference type="SUPFAM" id="SSF53335">
    <property type="entry name" value="S-adenosyl-L-methionine-dependent methyltransferases"/>
    <property type="match status" value="1"/>
</dbReference>
<evidence type="ECO:0000313" key="5">
    <source>
        <dbReference type="Proteomes" id="UP000283569"/>
    </source>
</evidence>
<evidence type="ECO:0000256" key="1">
    <source>
        <dbReference type="ARBA" id="ARBA00022603"/>
    </source>
</evidence>
<keyword evidence="2" id="KW-0808">Transferase</keyword>
<gene>
    <name evidence="4" type="ORF">BFJ72_g15028</name>
</gene>
<dbReference type="GO" id="GO:0032259">
    <property type="term" value="P:methylation"/>
    <property type="evidence" value="ECO:0007669"/>
    <property type="project" value="UniProtKB-KW"/>
</dbReference>
<proteinExistence type="predicted"/>
<sequence length="184" mass="20835">MLALHGFEVHGLEVSHKGCEVAENYAAAELKEPSEYNFGSSRKSSRSTGSINIIEGDFFSREWEARAGGDRFDLIFDYTFLCALLPEMREPWVARIRQLLAPKGVLVCLEFPLHKPLDAPGPPWALSGVYWDLLAEGGHGMLQKEKEKTGNGRGLFQRVEYFKPRRNHEQFGGGTDMMSVWTWK</sequence>
<organism evidence="4 5">
    <name type="scientific">Gibberella intermedia</name>
    <name type="common">Bulb rot disease fungus</name>
    <name type="synonym">Fusarium proliferatum</name>
    <dbReference type="NCBI Taxonomy" id="948311"/>
    <lineage>
        <taxon>Eukaryota</taxon>
        <taxon>Fungi</taxon>
        <taxon>Dikarya</taxon>
        <taxon>Ascomycota</taxon>
        <taxon>Pezizomycotina</taxon>
        <taxon>Sordariomycetes</taxon>
        <taxon>Hypocreomycetidae</taxon>
        <taxon>Hypocreales</taxon>
        <taxon>Nectriaceae</taxon>
        <taxon>Fusarium</taxon>
        <taxon>Fusarium fujikuroi species complex</taxon>
    </lineage>
</organism>
<comment type="caution">
    <text evidence="4">The sequence shown here is derived from an EMBL/GenBank/DDBJ whole genome shotgun (WGS) entry which is preliminary data.</text>
</comment>
<dbReference type="PANTHER" id="PTHR10259:SF11">
    <property type="entry name" value="THIOPURINE S-METHYLTRANSFERASE"/>
    <property type="match status" value="1"/>
</dbReference>
<dbReference type="PANTHER" id="PTHR10259">
    <property type="entry name" value="THIOPURINE S-METHYLTRANSFERASE"/>
    <property type="match status" value="1"/>
</dbReference>
<accession>A0A420RU60</accession>
<evidence type="ECO:0000313" key="4">
    <source>
        <dbReference type="EMBL" id="RKL20543.1"/>
    </source>
</evidence>
<reference evidence="4 5" key="1">
    <citation type="journal article" date="2018" name="Sci. Rep.">
        <title>Characterisation of pathogen-specific regions and novel effector candidates in Fusarium oxysporum f. sp. cepae.</title>
        <authorList>
            <person name="Armitage A.D."/>
            <person name="Taylor A."/>
            <person name="Sobczyk M.K."/>
            <person name="Baxter L."/>
            <person name="Greenfield B.P."/>
            <person name="Bates H.J."/>
            <person name="Wilson F."/>
            <person name="Jackson A.C."/>
            <person name="Ott S."/>
            <person name="Harrison R.J."/>
            <person name="Clarkson J.P."/>
        </authorList>
    </citation>
    <scope>NUCLEOTIDE SEQUENCE [LARGE SCALE GENOMIC DNA]</scope>
    <source>
        <strain evidence="4 5">Fp_A8</strain>
    </source>
</reference>
<dbReference type="CDD" id="cd02440">
    <property type="entry name" value="AdoMet_MTases"/>
    <property type="match status" value="1"/>
</dbReference>
<dbReference type="PROSITE" id="PS51585">
    <property type="entry name" value="SAM_MT_TPMT"/>
    <property type="match status" value="1"/>
</dbReference>
<dbReference type="EMBL" id="MRDB01000164">
    <property type="protein sequence ID" value="RKL20543.1"/>
    <property type="molecule type" value="Genomic_DNA"/>
</dbReference>
<evidence type="ECO:0000256" key="3">
    <source>
        <dbReference type="ARBA" id="ARBA00022691"/>
    </source>
</evidence>
<dbReference type="InterPro" id="IPR029063">
    <property type="entry name" value="SAM-dependent_MTases_sf"/>
</dbReference>
<evidence type="ECO:0000256" key="2">
    <source>
        <dbReference type="ARBA" id="ARBA00022679"/>
    </source>
</evidence>
<keyword evidence="3" id="KW-0949">S-adenosyl-L-methionine</keyword>
<keyword evidence="1" id="KW-0489">Methyltransferase</keyword>
<dbReference type="Proteomes" id="UP000283569">
    <property type="component" value="Unassembled WGS sequence"/>
</dbReference>
<dbReference type="AlphaFoldDB" id="A0A420RU60"/>
<protein>
    <recommendedName>
        <fullName evidence="6">Methyltransferase domain-containing protein</fullName>
    </recommendedName>
</protein>
<dbReference type="Pfam" id="PF05724">
    <property type="entry name" value="TPMT"/>
    <property type="match status" value="1"/>
</dbReference>